<organism evidence="1 2">
    <name type="scientific">Gossypium darwinii</name>
    <name type="common">Darwin's cotton</name>
    <name type="synonym">Gossypium barbadense var. darwinii</name>
    <dbReference type="NCBI Taxonomy" id="34276"/>
    <lineage>
        <taxon>Eukaryota</taxon>
        <taxon>Viridiplantae</taxon>
        <taxon>Streptophyta</taxon>
        <taxon>Embryophyta</taxon>
        <taxon>Tracheophyta</taxon>
        <taxon>Spermatophyta</taxon>
        <taxon>Magnoliopsida</taxon>
        <taxon>eudicotyledons</taxon>
        <taxon>Gunneridae</taxon>
        <taxon>Pentapetalae</taxon>
        <taxon>rosids</taxon>
        <taxon>malvids</taxon>
        <taxon>Malvales</taxon>
        <taxon>Malvaceae</taxon>
        <taxon>Malvoideae</taxon>
        <taxon>Gossypium</taxon>
    </lineage>
</organism>
<sequence>MRVKFVKPSYSLPLFPNPKSVPIFTKKPCRHRYHLYMSSAIVCRQPSLLRRPICLPFSLSPAPITVASSHLFFHQNTIVISVKVLLPVSSPSPLQPSTVSVPLCR</sequence>
<evidence type="ECO:0000313" key="2">
    <source>
        <dbReference type="Proteomes" id="UP000323506"/>
    </source>
</evidence>
<dbReference type="EMBL" id="CM017711">
    <property type="protein sequence ID" value="TYG47067.1"/>
    <property type="molecule type" value="Genomic_DNA"/>
</dbReference>
<reference evidence="1 2" key="1">
    <citation type="submission" date="2019-06" db="EMBL/GenBank/DDBJ databases">
        <title>WGS assembly of Gossypium darwinii.</title>
        <authorList>
            <person name="Chen Z.J."/>
            <person name="Sreedasyam A."/>
            <person name="Ando A."/>
            <person name="Song Q."/>
            <person name="De L."/>
            <person name="Hulse-Kemp A."/>
            <person name="Ding M."/>
            <person name="Ye W."/>
            <person name="Kirkbride R."/>
            <person name="Jenkins J."/>
            <person name="Plott C."/>
            <person name="Lovell J."/>
            <person name="Lin Y.-M."/>
            <person name="Vaughn R."/>
            <person name="Liu B."/>
            <person name="Li W."/>
            <person name="Simpson S."/>
            <person name="Scheffler B."/>
            <person name="Saski C."/>
            <person name="Grover C."/>
            <person name="Hu G."/>
            <person name="Conover J."/>
            <person name="Carlson J."/>
            <person name="Shu S."/>
            <person name="Boston L."/>
            <person name="Williams M."/>
            <person name="Peterson D."/>
            <person name="Mcgee K."/>
            <person name="Jones D."/>
            <person name="Wendel J."/>
            <person name="Stelly D."/>
            <person name="Grimwood J."/>
            <person name="Schmutz J."/>
        </authorList>
    </citation>
    <scope>NUCLEOTIDE SEQUENCE [LARGE SCALE GENOMIC DNA]</scope>
    <source>
        <strain evidence="1">1808015.09</strain>
    </source>
</reference>
<dbReference type="Proteomes" id="UP000323506">
    <property type="component" value="Chromosome D11"/>
</dbReference>
<accession>A0A5D2AQC6</accession>
<proteinExistence type="predicted"/>
<name>A0A5D2AQC6_GOSDA</name>
<protein>
    <submittedName>
        <fullName evidence="1">Uncharacterized protein</fullName>
    </submittedName>
</protein>
<keyword evidence="2" id="KW-1185">Reference proteome</keyword>
<evidence type="ECO:0000313" key="1">
    <source>
        <dbReference type="EMBL" id="TYG47067.1"/>
    </source>
</evidence>
<gene>
    <name evidence="1" type="ORF">ES288_D11G308200v1</name>
</gene>
<dbReference type="AlphaFoldDB" id="A0A5D2AQC6"/>